<feature type="transmembrane region" description="Helical" evidence="1">
    <location>
        <begin position="86"/>
        <end position="103"/>
    </location>
</feature>
<feature type="transmembrane region" description="Helical" evidence="1">
    <location>
        <begin position="137"/>
        <end position="154"/>
    </location>
</feature>
<feature type="transmembrane region" description="Helical" evidence="1">
    <location>
        <begin position="6"/>
        <end position="24"/>
    </location>
</feature>
<keyword evidence="4" id="KW-1185">Reference proteome</keyword>
<dbReference type="KEGG" id="pspi:PS2015_1711"/>
<keyword evidence="1" id="KW-0812">Transmembrane</keyword>
<dbReference type="STRING" id="1249552.PS2015_1711"/>
<protein>
    <recommendedName>
        <fullName evidence="2">CBU-0592-like domain-containing protein</fullName>
    </recommendedName>
</protein>
<dbReference type="RefSeq" id="WP_058021805.1">
    <property type="nucleotide sequence ID" value="NZ_CP013189.1"/>
</dbReference>
<dbReference type="NCBIfam" id="NF047864">
    <property type="entry name" value="CBU_0592_membra"/>
    <property type="match status" value="2"/>
</dbReference>
<feature type="transmembrane region" description="Helical" evidence="1">
    <location>
        <begin position="31"/>
        <end position="50"/>
    </location>
</feature>
<reference evidence="3 4" key="1">
    <citation type="submission" date="2015-11" db="EMBL/GenBank/DDBJ databases">
        <authorList>
            <person name="Zhang Y."/>
            <person name="Guo Z."/>
        </authorList>
    </citation>
    <scope>NUCLEOTIDE SEQUENCE [LARGE SCALE GENOMIC DNA]</scope>
    <source>
        <strain evidence="3 4">KCTC 32221</strain>
    </source>
</reference>
<gene>
    <name evidence="3" type="ORF">PS2015_1711</name>
</gene>
<dbReference type="Proteomes" id="UP000065641">
    <property type="component" value="Chromosome"/>
</dbReference>
<keyword evidence="1" id="KW-1133">Transmembrane helix</keyword>
<sequence length="180" mass="20131">MLVSLIGWLGTVSYLLAHFYLALTHDPRVRMYYVVNLLAALMLVFSSVVIASWQAAATNVFWALISLAIVLRYAPQVSFKLSERWLIAPCVVLGLVGMGRSLFDFYTGMSLLGWAGTLLFGLSYLLFASGVIQRRRFLWYNMTAAYALVPILYLDDNLPVFVLELAWGSISAVGLLRHKS</sequence>
<dbReference type="EMBL" id="CP013189">
    <property type="protein sequence ID" value="ALO46363.1"/>
    <property type="molecule type" value="Genomic_DNA"/>
</dbReference>
<dbReference type="AlphaFoldDB" id="A0A0S2KDH2"/>
<feature type="transmembrane region" description="Helical" evidence="1">
    <location>
        <begin position="109"/>
        <end position="128"/>
    </location>
</feature>
<evidence type="ECO:0000313" key="3">
    <source>
        <dbReference type="EMBL" id="ALO46363.1"/>
    </source>
</evidence>
<dbReference type="InterPro" id="IPR058058">
    <property type="entry name" value="CBU_0592-like"/>
</dbReference>
<feature type="transmembrane region" description="Helical" evidence="1">
    <location>
        <begin position="56"/>
        <end position="74"/>
    </location>
</feature>
<evidence type="ECO:0000256" key="1">
    <source>
        <dbReference type="SAM" id="Phobius"/>
    </source>
</evidence>
<feature type="domain" description="CBU-0592-like" evidence="2">
    <location>
        <begin position="110"/>
        <end position="177"/>
    </location>
</feature>
<feature type="transmembrane region" description="Helical" evidence="1">
    <location>
        <begin position="160"/>
        <end position="176"/>
    </location>
</feature>
<accession>A0A0S2KDH2</accession>
<evidence type="ECO:0000259" key="2">
    <source>
        <dbReference type="Pfam" id="PF26604"/>
    </source>
</evidence>
<keyword evidence="1" id="KW-0472">Membrane</keyword>
<feature type="domain" description="CBU-0592-like" evidence="2">
    <location>
        <begin position="4"/>
        <end position="73"/>
    </location>
</feature>
<name>A0A0S2KDH2_9GAMM</name>
<dbReference type="OrthoDB" id="6226510at2"/>
<organism evidence="3 4">
    <name type="scientific">Pseudohongiella spirulinae</name>
    <dbReference type="NCBI Taxonomy" id="1249552"/>
    <lineage>
        <taxon>Bacteria</taxon>
        <taxon>Pseudomonadati</taxon>
        <taxon>Pseudomonadota</taxon>
        <taxon>Gammaproteobacteria</taxon>
        <taxon>Pseudomonadales</taxon>
        <taxon>Pseudohongiellaceae</taxon>
        <taxon>Pseudohongiella</taxon>
    </lineage>
</organism>
<evidence type="ECO:0000313" key="4">
    <source>
        <dbReference type="Proteomes" id="UP000065641"/>
    </source>
</evidence>
<dbReference type="Pfam" id="PF26604">
    <property type="entry name" value="CBU_0592"/>
    <property type="match status" value="2"/>
</dbReference>
<proteinExistence type="predicted"/>